<feature type="region of interest" description="Disordered" evidence="1">
    <location>
        <begin position="36"/>
        <end position="145"/>
    </location>
</feature>
<sequence>MSPSPLQKETPILPQVQPSECHRVATTWQPQWEFSFPVASDEEGEVEWDEEGEAYSPASRTLPVSPREKASMRRADKAEEPTKRKKRKVVGGEQAVGEQKKSVRRRGEGKDKRKMERSRPAPAWLTGTRPAIHPPPDQPPSFAQASYQPRISHHGDFYAAPWNNVPQRVMQAADDGTESCLRRVSAPLAFAVAPGAVGGGYMGRSLTWGEPVMALGRDPSKGFNLCGGSELMKRRASEPSNPVYGYSRDCTPLVSTQALSVVSESEQQDENVHYWGVASGLQERSTETQAVSPVQHPVPYTLFSAYQPVFTFPLDNPPSPSNRALSTHSASSSVSNFSSAHYFSQWYPESQPDRPEGGMYSTHGEESLYIHGFSAPSMSTHYDIHSTPDKHRYAFPGQHAADAGHYGYGIHLNESTTTMRNTRSCHEKASPADLDARTL</sequence>
<dbReference type="AlphaFoldDB" id="A0AAJ8M4K6"/>
<feature type="region of interest" description="Disordered" evidence="1">
    <location>
        <begin position="419"/>
        <end position="439"/>
    </location>
</feature>
<dbReference type="GeneID" id="91090248"/>
<reference evidence="2" key="3">
    <citation type="submission" date="2024-01" db="EMBL/GenBank/DDBJ databases">
        <authorList>
            <person name="Coelho M.A."/>
            <person name="David-Palma M."/>
            <person name="Shea T."/>
            <person name="Sun S."/>
            <person name="Cuomo C.A."/>
            <person name="Heitman J."/>
        </authorList>
    </citation>
    <scope>NUCLEOTIDE SEQUENCE</scope>
    <source>
        <strain evidence="2">CBS 7841</strain>
    </source>
</reference>
<evidence type="ECO:0000256" key="1">
    <source>
        <dbReference type="SAM" id="MobiDB-lite"/>
    </source>
</evidence>
<keyword evidence="3" id="KW-1185">Reference proteome</keyword>
<accession>A0AAJ8M4K6</accession>
<feature type="compositionally biased region" description="Basic and acidic residues" evidence="1">
    <location>
        <begin position="98"/>
        <end position="119"/>
    </location>
</feature>
<dbReference type="EMBL" id="CP143791">
    <property type="protein sequence ID" value="WVN90797.1"/>
    <property type="molecule type" value="Genomic_DNA"/>
</dbReference>
<evidence type="ECO:0000313" key="3">
    <source>
        <dbReference type="Proteomes" id="UP000094043"/>
    </source>
</evidence>
<protein>
    <submittedName>
        <fullName evidence="2">Uncharacterized protein</fullName>
    </submittedName>
</protein>
<name>A0AAJ8M4K6_9TREE</name>
<proteinExistence type="predicted"/>
<feature type="compositionally biased region" description="Basic and acidic residues" evidence="1">
    <location>
        <begin position="424"/>
        <end position="439"/>
    </location>
</feature>
<gene>
    <name evidence="2" type="ORF">L203_106040</name>
</gene>
<evidence type="ECO:0000313" key="2">
    <source>
        <dbReference type="EMBL" id="WVN90797.1"/>
    </source>
</evidence>
<dbReference type="KEGG" id="cdep:91090248"/>
<feature type="compositionally biased region" description="Acidic residues" evidence="1">
    <location>
        <begin position="40"/>
        <end position="53"/>
    </location>
</feature>
<feature type="compositionally biased region" description="Basic and acidic residues" evidence="1">
    <location>
        <begin position="66"/>
        <end position="82"/>
    </location>
</feature>
<reference evidence="2" key="1">
    <citation type="submission" date="2016-06" db="EMBL/GenBank/DDBJ databases">
        <authorList>
            <person name="Cuomo C."/>
            <person name="Litvintseva A."/>
            <person name="Heitman J."/>
            <person name="Chen Y."/>
            <person name="Sun S."/>
            <person name="Springer D."/>
            <person name="Dromer F."/>
            <person name="Young S."/>
            <person name="Zeng Q."/>
            <person name="Chapman S."/>
            <person name="Gujja S."/>
            <person name="Saif S."/>
            <person name="Birren B."/>
        </authorList>
    </citation>
    <scope>NUCLEOTIDE SEQUENCE</scope>
    <source>
        <strain evidence="2">CBS 7841</strain>
    </source>
</reference>
<dbReference type="Proteomes" id="UP000094043">
    <property type="component" value="Chromosome 8"/>
</dbReference>
<dbReference type="RefSeq" id="XP_066071497.1">
    <property type="nucleotide sequence ID" value="XM_066215400.1"/>
</dbReference>
<organism evidence="2 3">
    <name type="scientific">Cryptococcus depauperatus CBS 7841</name>
    <dbReference type="NCBI Taxonomy" id="1295531"/>
    <lineage>
        <taxon>Eukaryota</taxon>
        <taxon>Fungi</taxon>
        <taxon>Dikarya</taxon>
        <taxon>Basidiomycota</taxon>
        <taxon>Agaricomycotina</taxon>
        <taxon>Tremellomycetes</taxon>
        <taxon>Tremellales</taxon>
        <taxon>Cryptococcaceae</taxon>
        <taxon>Cryptococcus</taxon>
    </lineage>
</organism>
<reference evidence="2" key="2">
    <citation type="journal article" date="2022" name="Elife">
        <title>Obligate sexual reproduction of a homothallic fungus closely related to the Cryptococcus pathogenic species complex.</title>
        <authorList>
            <person name="Passer A.R."/>
            <person name="Clancey S.A."/>
            <person name="Shea T."/>
            <person name="David-Palma M."/>
            <person name="Averette A.F."/>
            <person name="Boekhout T."/>
            <person name="Porcel B.M."/>
            <person name="Nowrousian M."/>
            <person name="Cuomo C.A."/>
            <person name="Sun S."/>
            <person name="Heitman J."/>
            <person name="Coelho M.A."/>
        </authorList>
    </citation>
    <scope>NUCLEOTIDE SEQUENCE</scope>
    <source>
        <strain evidence="2">CBS 7841</strain>
    </source>
</reference>